<keyword evidence="3 5" id="KW-1133">Transmembrane helix</keyword>
<evidence type="ECO:0000256" key="2">
    <source>
        <dbReference type="ARBA" id="ARBA00022692"/>
    </source>
</evidence>
<name>A0A0A2VV25_BEABA</name>
<feature type="transmembrane region" description="Helical" evidence="5">
    <location>
        <begin position="86"/>
        <end position="107"/>
    </location>
</feature>
<feature type="transmembrane region" description="Helical" evidence="5">
    <location>
        <begin position="188"/>
        <end position="209"/>
    </location>
</feature>
<feature type="transmembrane region" description="Helical" evidence="5">
    <location>
        <begin position="18"/>
        <end position="36"/>
    </location>
</feature>
<feature type="transmembrane region" description="Helical" evidence="5">
    <location>
        <begin position="48"/>
        <end position="74"/>
    </location>
</feature>
<dbReference type="AlphaFoldDB" id="A0A0A2VV25"/>
<dbReference type="Proteomes" id="UP000030106">
    <property type="component" value="Unassembled WGS sequence"/>
</dbReference>
<dbReference type="GO" id="GO:0012505">
    <property type="term" value="C:endomembrane system"/>
    <property type="evidence" value="ECO:0007669"/>
    <property type="project" value="UniProtKB-SubCell"/>
</dbReference>
<accession>A0A0A2VV25</accession>
<organism evidence="6 7">
    <name type="scientific">Beauveria bassiana D1-5</name>
    <dbReference type="NCBI Taxonomy" id="1245745"/>
    <lineage>
        <taxon>Eukaryota</taxon>
        <taxon>Fungi</taxon>
        <taxon>Dikarya</taxon>
        <taxon>Ascomycota</taxon>
        <taxon>Pezizomycotina</taxon>
        <taxon>Sordariomycetes</taxon>
        <taxon>Hypocreomycetidae</taxon>
        <taxon>Hypocreales</taxon>
        <taxon>Cordycipitaceae</taxon>
        <taxon>Beauveria</taxon>
    </lineage>
</organism>
<dbReference type="InterPro" id="IPR006838">
    <property type="entry name" value="ADTRP_AIG1"/>
</dbReference>
<feature type="transmembrane region" description="Helical" evidence="5">
    <location>
        <begin position="119"/>
        <end position="141"/>
    </location>
</feature>
<comment type="caution">
    <text evidence="6">The sequence shown here is derived from an EMBL/GenBank/DDBJ whole genome shotgun (WGS) entry which is preliminary data.</text>
</comment>
<feature type="transmembrane region" description="Helical" evidence="5">
    <location>
        <begin position="148"/>
        <end position="168"/>
    </location>
</feature>
<evidence type="ECO:0000256" key="4">
    <source>
        <dbReference type="ARBA" id="ARBA00023136"/>
    </source>
</evidence>
<dbReference type="HOGENOM" id="CLU_081915_0_0_1"/>
<reference evidence="6 7" key="1">
    <citation type="submission" date="2012-10" db="EMBL/GenBank/DDBJ databases">
        <title>Genome sequencing and analysis of entomopathogenic fungi Beauveria bassiana D1-5.</title>
        <authorList>
            <person name="Li Q."/>
            <person name="Wang L."/>
            <person name="Zhang Z."/>
            <person name="Wang Q."/>
            <person name="Ren J."/>
            <person name="Wang M."/>
            <person name="Xu W."/>
            <person name="Wang J."/>
            <person name="Lu Y."/>
            <person name="Du Q."/>
            <person name="Sun Z."/>
        </authorList>
    </citation>
    <scope>NUCLEOTIDE SEQUENCE [LARGE SCALE GENOMIC DNA]</scope>
    <source>
        <strain evidence="6 7">D1-5</strain>
    </source>
</reference>
<dbReference type="GO" id="GO:0016020">
    <property type="term" value="C:membrane"/>
    <property type="evidence" value="ECO:0007669"/>
    <property type="project" value="InterPro"/>
</dbReference>
<evidence type="ECO:0000313" key="6">
    <source>
        <dbReference type="EMBL" id="KGQ11756.1"/>
    </source>
</evidence>
<keyword evidence="2 5" id="KW-0812">Transmembrane</keyword>
<evidence type="ECO:0000313" key="7">
    <source>
        <dbReference type="Proteomes" id="UP000030106"/>
    </source>
</evidence>
<dbReference type="PANTHER" id="PTHR10989">
    <property type="entry name" value="ANDROGEN-INDUCED PROTEIN 1-RELATED"/>
    <property type="match status" value="1"/>
</dbReference>
<gene>
    <name evidence="6" type="ORF">BBAD15_g2505</name>
</gene>
<dbReference type="eggNOG" id="KOG3989">
    <property type="taxonomic scope" value="Eukaryota"/>
</dbReference>
<sequence length="228" mass="25146">MAQHPLQKADSPTRGFSLLWHLVGIASFTSSYKFLLDWETPVSESYGWHLQFLTIIALTLSFVTFVVAVVADVTRSATLFGVKNSLSIVATPLNVVVTTLYYGISAIDPELVVPPEFRIPLAVDLGFHFAPSLLLVFDYLVLSPPWTVGAPVVMGLSTSIAFGYWFWIELCYSKNGWYTYPIFALLNTPQRVILFTFSAVLVTVASSALKIVYTKLNEPAVAAAKKTN</sequence>
<evidence type="ECO:0000256" key="5">
    <source>
        <dbReference type="SAM" id="Phobius"/>
    </source>
</evidence>
<evidence type="ECO:0000256" key="3">
    <source>
        <dbReference type="ARBA" id="ARBA00022989"/>
    </source>
</evidence>
<protein>
    <submittedName>
        <fullName evidence="6">Membrane protein</fullName>
    </submittedName>
</protein>
<evidence type="ECO:0000256" key="1">
    <source>
        <dbReference type="ARBA" id="ARBA00004127"/>
    </source>
</evidence>
<dbReference type="EMBL" id="ANFO01000180">
    <property type="protein sequence ID" value="KGQ11756.1"/>
    <property type="molecule type" value="Genomic_DNA"/>
</dbReference>
<dbReference type="Pfam" id="PF04750">
    <property type="entry name" value="Far-17a_AIG1"/>
    <property type="match status" value="1"/>
</dbReference>
<keyword evidence="4 5" id="KW-0472">Membrane</keyword>
<comment type="subcellular location">
    <subcellularLocation>
        <location evidence="1">Endomembrane system</location>
        <topology evidence="1">Multi-pass membrane protein</topology>
    </subcellularLocation>
</comment>
<dbReference type="OrthoDB" id="1898221at2759"/>
<dbReference type="PANTHER" id="PTHR10989:SF16">
    <property type="entry name" value="AT02829P-RELATED"/>
    <property type="match status" value="1"/>
</dbReference>
<proteinExistence type="predicted"/>